<dbReference type="PROSITE" id="PS00018">
    <property type="entry name" value="EF_HAND_1"/>
    <property type="match status" value="1"/>
</dbReference>
<reference evidence="2" key="1">
    <citation type="journal article" date="2023" name="G3 (Bethesda)">
        <title>A reference genome for the long-term kleptoplast-retaining sea slug Elysia crispata morphotype clarki.</title>
        <authorList>
            <person name="Eastman K.E."/>
            <person name="Pendleton A.L."/>
            <person name="Shaikh M.A."/>
            <person name="Suttiyut T."/>
            <person name="Ogas R."/>
            <person name="Tomko P."/>
            <person name="Gavelis G."/>
            <person name="Widhalm J.R."/>
            <person name="Wisecaver J.H."/>
        </authorList>
    </citation>
    <scope>NUCLEOTIDE SEQUENCE</scope>
    <source>
        <strain evidence="2">ECLA1</strain>
    </source>
</reference>
<evidence type="ECO:0000313" key="3">
    <source>
        <dbReference type="Proteomes" id="UP001283361"/>
    </source>
</evidence>
<sequence>MLVGWPSGNDVSGGDTWFKLLLDMMRRDVTNNCVDDKDDVIYDLRNNYDVDGDGKICEAEWQTRRENYLGLSAEFIQHVWQNQYTDSCLPVDDFYNGINFIYPLKSVKLFKVFSLTKLVPNFIQQWVKFNGLWKDFQVTSPSQRPALSYS</sequence>
<dbReference type="InterPro" id="IPR011992">
    <property type="entry name" value="EF-hand-dom_pair"/>
</dbReference>
<name>A0AAE0Z460_9GAST</name>
<evidence type="ECO:0008006" key="4">
    <source>
        <dbReference type="Google" id="ProtNLM"/>
    </source>
</evidence>
<keyword evidence="1" id="KW-0106">Calcium</keyword>
<gene>
    <name evidence="2" type="ORF">RRG08_007488</name>
</gene>
<organism evidence="2 3">
    <name type="scientific">Elysia crispata</name>
    <name type="common">lettuce slug</name>
    <dbReference type="NCBI Taxonomy" id="231223"/>
    <lineage>
        <taxon>Eukaryota</taxon>
        <taxon>Metazoa</taxon>
        <taxon>Spiralia</taxon>
        <taxon>Lophotrochozoa</taxon>
        <taxon>Mollusca</taxon>
        <taxon>Gastropoda</taxon>
        <taxon>Heterobranchia</taxon>
        <taxon>Euthyneura</taxon>
        <taxon>Panpulmonata</taxon>
        <taxon>Sacoglossa</taxon>
        <taxon>Placobranchoidea</taxon>
        <taxon>Plakobranchidae</taxon>
        <taxon>Elysia</taxon>
    </lineage>
</organism>
<accession>A0AAE0Z460</accession>
<evidence type="ECO:0000256" key="1">
    <source>
        <dbReference type="ARBA" id="ARBA00022837"/>
    </source>
</evidence>
<protein>
    <recommendedName>
        <fullName evidence="4">EF-hand domain-containing protein</fullName>
    </recommendedName>
</protein>
<keyword evidence="3" id="KW-1185">Reference proteome</keyword>
<dbReference type="SUPFAM" id="SSF47473">
    <property type="entry name" value="EF-hand"/>
    <property type="match status" value="1"/>
</dbReference>
<dbReference type="InterPro" id="IPR018247">
    <property type="entry name" value="EF_Hand_1_Ca_BS"/>
</dbReference>
<evidence type="ECO:0000313" key="2">
    <source>
        <dbReference type="EMBL" id="KAK3761961.1"/>
    </source>
</evidence>
<proteinExistence type="predicted"/>
<dbReference type="EMBL" id="JAWDGP010004791">
    <property type="protein sequence ID" value="KAK3761961.1"/>
    <property type="molecule type" value="Genomic_DNA"/>
</dbReference>
<dbReference type="AlphaFoldDB" id="A0AAE0Z460"/>
<dbReference type="Proteomes" id="UP001283361">
    <property type="component" value="Unassembled WGS sequence"/>
</dbReference>
<comment type="caution">
    <text evidence="2">The sequence shown here is derived from an EMBL/GenBank/DDBJ whole genome shotgun (WGS) entry which is preliminary data.</text>
</comment>